<dbReference type="RefSeq" id="WP_071020973.1">
    <property type="nucleotide sequence ID" value="NZ_CP017755.1"/>
</dbReference>
<name>A0ABM6FBP4_9BURK</name>
<evidence type="ECO:0000313" key="4">
    <source>
        <dbReference type="EMBL" id="AOZ09155.1"/>
    </source>
</evidence>
<reference evidence="4 5" key="1">
    <citation type="submission" date="2016-10" db="EMBL/GenBank/DDBJ databases">
        <title>Complete genome sequences of three Cupriavidus strains isolated from various Malaysian environments.</title>
        <authorList>
            <person name="Abdullah A.A.-A."/>
            <person name="Shafie N.A.H."/>
            <person name="Lau N.S."/>
        </authorList>
    </citation>
    <scope>NUCLEOTIDE SEQUENCE [LARGE SCALE GENOMIC DNA]</scope>
    <source>
        <strain evidence="4 5">USMAA1020</strain>
    </source>
</reference>
<keyword evidence="5" id="KW-1185">Reference proteome</keyword>
<dbReference type="PANTHER" id="PTHR30273:SF2">
    <property type="entry name" value="PROTEIN FECR"/>
    <property type="match status" value="1"/>
</dbReference>
<evidence type="ECO:0000259" key="3">
    <source>
        <dbReference type="Pfam" id="PF04773"/>
    </source>
</evidence>
<gene>
    <name evidence="4" type="ORF">BKK80_25360</name>
</gene>
<protein>
    <recommendedName>
        <fullName evidence="3">FecR protein domain-containing protein</fullName>
    </recommendedName>
</protein>
<feature type="domain" description="FecR protein" evidence="3">
    <location>
        <begin position="80"/>
        <end position="172"/>
    </location>
</feature>
<dbReference type="Pfam" id="PF04773">
    <property type="entry name" value="FecR"/>
    <property type="match status" value="1"/>
</dbReference>
<feature type="region of interest" description="Disordered" evidence="1">
    <location>
        <begin position="29"/>
        <end position="48"/>
    </location>
</feature>
<dbReference type="InterPro" id="IPR012373">
    <property type="entry name" value="Ferrdict_sens_TM"/>
</dbReference>
<feature type="region of interest" description="Disordered" evidence="1">
    <location>
        <begin position="1"/>
        <end position="24"/>
    </location>
</feature>
<dbReference type="PIRSF" id="PIRSF018266">
    <property type="entry name" value="FecR"/>
    <property type="match status" value="1"/>
</dbReference>
<evidence type="ECO:0000313" key="5">
    <source>
        <dbReference type="Proteomes" id="UP000177515"/>
    </source>
</evidence>
<dbReference type="Proteomes" id="UP000177515">
    <property type="component" value="Chromosome 2"/>
</dbReference>
<dbReference type="Gene3D" id="3.55.50.30">
    <property type="match status" value="1"/>
</dbReference>
<dbReference type="InterPro" id="IPR006860">
    <property type="entry name" value="FecR"/>
</dbReference>
<proteinExistence type="predicted"/>
<dbReference type="Gene3D" id="2.60.120.1440">
    <property type="match status" value="1"/>
</dbReference>
<feature type="compositionally biased region" description="Polar residues" evidence="1">
    <location>
        <begin position="1"/>
        <end position="12"/>
    </location>
</feature>
<accession>A0ABM6FBP4</accession>
<organism evidence="4 5">
    <name type="scientific">Cupriavidus malaysiensis</name>
    <dbReference type="NCBI Taxonomy" id="367825"/>
    <lineage>
        <taxon>Bacteria</taxon>
        <taxon>Pseudomonadati</taxon>
        <taxon>Pseudomonadota</taxon>
        <taxon>Betaproteobacteria</taxon>
        <taxon>Burkholderiales</taxon>
        <taxon>Burkholderiaceae</taxon>
        <taxon>Cupriavidus</taxon>
    </lineage>
</organism>
<keyword evidence="2" id="KW-1133">Transmembrane helix</keyword>
<keyword evidence="2" id="KW-0472">Membrane</keyword>
<evidence type="ECO:0000256" key="1">
    <source>
        <dbReference type="SAM" id="MobiDB-lite"/>
    </source>
</evidence>
<evidence type="ECO:0000256" key="2">
    <source>
        <dbReference type="SAM" id="Phobius"/>
    </source>
</evidence>
<keyword evidence="2" id="KW-0812">Transmembrane</keyword>
<dbReference type="EMBL" id="CP017755">
    <property type="protein sequence ID" value="AOZ09155.1"/>
    <property type="molecule type" value="Genomic_DNA"/>
</dbReference>
<sequence>MSPPQQNVQPDSQQDDFQREEDALARHRAALQQRFARPGAGAPPRRPRRARAATLAGLSGLAVALAAGLLWLDPPLHSARYATAAGARKTVTLPDGSQLVLNTRSALEVGWHLRSRRVALQEGEVLFDVAHAAWRPFLVQAGSTAIRVVGTAFDVRRERERVGVTVLRGRVQVSEGGHSVLLGAGEATWAAPGRLEPVAAVGAEQAASRLAWKDGKLVFTQTPLAEALAEIARYRRAPVTLADARLADLRISGVFDSAGTDVLLDLLPAILPVTVARAPDDTVTVRARAEP</sequence>
<dbReference type="PANTHER" id="PTHR30273">
    <property type="entry name" value="PERIPLASMIC SIGNAL SENSOR AND SIGMA FACTOR ACTIVATOR FECR-RELATED"/>
    <property type="match status" value="1"/>
</dbReference>
<feature type="compositionally biased region" description="Low complexity" evidence="1">
    <location>
        <begin position="30"/>
        <end position="43"/>
    </location>
</feature>
<feature type="transmembrane region" description="Helical" evidence="2">
    <location>
        <begin position="52"/>
        <end position="72"/>
    </location>
</feature>